<dbReference type="AlphaFoldDB" id="R1CBS4"/>
<evidence type="ECO:0000313" key="1">
    <source>
        <dbReference type="EMBL" id="EOC99769.1"/>
    </source>
</evidence>
<dbReference type="EMBL" id="ARZA01000243">
    <property type="protein sequence ID" value="EOC99769.1"/>
    <property type="molecule type" value="Genomic_DNA"/>
</dbReference>
<evidence type="ECO:0000313" key="2">
    <source>
        <dbReference type="Proteomes" id="UP000013378"/>
    </source>
</evidence>
<reference evidence="1 2" key="1">
    <citation type="journal article" date="2015" name="Geomicrobiol. J.">
        <title>Caldisalinibacter kiritimatiensis gen. nov., sp. nov., a moderately thermohalophilic thiosulfate-reducing bacterium from a hypersaline microbial mat.</title>
        <authorList>
            <person name="Ben Hania W."/>
            <person name="Joseph M."/>
            <person name="Fiebig A."/>
            <person name="Bunk B."/>
            <person name="Klenk H.-P."/>
            <person name="Fardeau M.-L."/>
            <person name="Spring S."/>
        </authorList>
    </citation>
    <scope>NUCLEOTIDE SEQUENCE [LARGE SCALE GENOMIC DNA]</scope>
    <source>
        <strain evidence="1 2">L21-TH-D2</strain>
    </source>
</reference>
<gene>
    <name evidence="1" type="ORF">L21TH_2199</name>
</gene>
<organism evidence="1 2">
    <name type="scientific">Caldisalinibacter kiritimatiensis</name>
    <dbReference type="NCBI Taxonomy" id="1304284"/>
    <lineage>
        <taxon>Bacteria</taxon>
        <taxon>Bacillati</taxon>
        <taxon>Bacillota</taxon>
        <taxon>Tissierellia</taxon>
        <taxon>Tissierellales</taxon>
        <taxon>Thermohalobacteraceae</taxon>
        <taxon>Caldisalinibacter</taxon>
    </lineage>
</organism>
<name>R1CBS4_9FIRM</name>
<proteinExistence type="predicted"/>
<accession>R1CBS4</accession>
<protein>
    <submittedName>
        <fullName evidence="1">Uncharacterized protein</fullName>
    </submittedName>
</protein>
<sequence>MLDSYFIDEPYYDDNYERSSTESSLETIYEIFERDYSA</sequence>
<comment type="caution">
    <text evidence="1">The sequence shown here is derived from an EMBL/GenBank/DDBJ whole genome shotgun (WGS) entry which is preliminary data.</text>
</comment>
<dbReference type="Proteomes" id="UP000013378">
    <property type="component" value="Unassembled WGS sequence"/>
</dbReference>
<keyword evidence="2" id="KW-1185">Reference proteome</keyword>